<reference evidence="3 4" key="1">
    <citation type="submission" date="2015-03" db="EMBL/GenBank/DDBJ databases">
        <title>Genome assembly of Sandaracinus amylolyticus DSM 53668.</title>
        <authorList>
            <person name="Sharma G."/>
            <person name="Subramanian S."/>
        </authorList>
    </citation>
    <scope>NUCLEOTIDE SEQUENCE [LARGE SCALE GENOMIC DNA]</scope>
    <source>
        <strain evidence="3 4">DSM 53668</strain>
    </source>
</reference>
<feature type="transmembrane region" description="Helical" evidence="1">
    <location>
        <begin position="161"/>
        <end position="179"/>
    </location>
</feature>
<dbReference type="PANTHER" id="PTHR42709">
    <property type="entry name" value="ALKALINE PHOSPHATASE LIKE PROTEIN"/>
    <property type="match status" value="1"/>
</dbReference>
<feature type="domain" description="VTT" evidence="2">
    <location>
        <begin position="23"/>
        <end position="142"/>
    </location>
</feature>
<gene>
    <name evidence="3" type="ORF">DB32_007099</name>
</gene>
<evidence type="ECO:0000313" key="3">
    <source>
        <dbReference type="EMBL" id="AKF09950.1"/>
    </source>
</evidence>
<name>A0A0F6W865_9BACT</name>
<keyword evidence="1" id="KW-0472">Membrane</keyword>
<dbReference type="Proteomes" id="UP000034883">
    <property type="component" value="Chromosome"/>
</dbReference>
<evidence type="ECO:0000256" key="1">
    <source>
        <dbReference type="SAM" id="Phobius"/>
    </source>
</evidence>
<dbReference type="EMBL" id="CP011125">
    <property type="protein sequence ID" value="AKF09950.1"/>
    <property type="molecule type" value="Genomic_DNA"/>
</dbReference>
<dbReference type="OrthoDB" id="948134at2"/>
<sequence length="198" mass="21057">MLEELVARWGYVAIAIGAVLEGETAVIVGAALAHHGMLDARAVAITAFAGSFAGDQAWYWLGRRSGARLIASRPRWADRASRAQARMRRCGDAYVVAFRFLYGLRVVSPVLLGAAEFPARRFVPLNAIGAALWSVAITALGWSLGSAIQALLGRLARIEELIAVAAVVALVIAVATRIVRRRRAASPARDVDGATPAE</sequence>
<dbReference type="AlphaFoldDB" id="A0A0F6W865"/>
<dbReference type="PANTHER" id="PTHR42709:SF2">
    <property type="entry name" value="INNER MEMBRANE PROTEIN YOHD"/>
    <property type="match status" value="1"/>
</dbReference>
<evidence type="ECO:0000313" key="4">
    <source>
        <dbReference type="Proteomes" id="UP000034883"/>
    </source>
</evidence>
<evidence type="ECO:0000259" key="2">
    <source>
        <dbReference type="Pfam" id="PF09335"/>
    </source>
</evidence>
<keyword evidence="1" id="KW-0812">Transmembrane</keyword>
<dbReference type="Pfam" id="PF09335">
    <property type="entry name" value="VTT_dom"/>
    <property type="match status" value="1"/>
</dbReference>
<feature type="transmembrane region" description="Helical" evidence="1">
    <location>
        <begin position="12"/>
        <end position="33"/>
    </location>
</feature>
<dbReference type="InterPro" id="IPR032816">
    <property type="entry name" value="VTT_dom"/>
</dbReference>
<proteinExistence type="predicted"/>
<dbReference type="GO" id="GO:0005886">
    <property type="term" value="C:plasma membrane"/>
    <property type="evidence" value="ECO:0007669"/>
    <property type="project" value="TreeGrafter"/>
</dbReference>
<organism evidence="3 4">
    <name type="scientific">Sandaracinus amylolyticus</name>
    <dbReference type="NCBI Taxonomy" id="927083"/>
    <lineage>
        <taxon>Bacteria</taxon>
        <taxon>Pseudomonadati</taxon>
        <taxon>Myxococcota</taxon>
        <taxon>Polyangia</taxon>
        <taxon>Polyangiales</taxon>
        <taxon>Sandaracinaceae</taxon>
        <taxon>Sandaracinus</taxon>
    </lineage>
</organism>
<protein>
    <submittedName>
        <fullName evidence="3">DedA family inner membrane protein YohD</fullName>
    </submittedName>
</protein>
<accession>A0A0F6W865</accession>
<keyword evidence="1" id="KW-1133">Transmembrane helix</keyword>
<dbReference type="RefSeq" id="WP_053236954.1">
    <property type="nucleotide sequence ID" value="NZ_CP011125.1"/>
</dbReference>
<dbReference type="STRING" id="927083.DB32_007099"/>
<keyword evidence="4" id="KW-1185">Reference proteome</keyword>
<feature type="transmembrane region" description="Helical" evidence="1">
    <location>
        <begin position="127"/>
        <end position="149"/>
    </location>
</feature>
<dbReference type="KEGG" id="samy:DB32_007099"/>
<dbReference type="InterPro" id="IPR051311">
    <property type="entry name" value="DedA_domain"/>
</dbReference>